<accession>A0A2K8N9N8</accession>
<sequence>MNGVNTLSVLRGIRILDFTQILSGPFATMLLADAGAEVVKLERPDGDPTRHWGPPFIGGESVYFAAFNRGKKSVQLDLKRPDDLGIVRQLALAADVLIENIRPGSLEKYGLGAAELRKVHPGLIYVSIRGYSEFSRRANDPGLEVMLEAESGLMSITGPGEDGMPVRLGVAAIDMMTGLLAVSCVYSALLQRERTGEGAYISVSLEETAALLMTHPWLMYLAGNVEYKAAGTEHPNIAPYEMFSTMDRPLILGAVDDQQFRRLAHALGHPEWPQKSEWATNEARVADRRHLHESIEKELVTRTAEHWKNTFTRANLPVAIVESVSSAATKWAMSKVPRITARHPTMGLLSWPTSPWKKYGGEMTGPPVLGNATDEVLRTWLEGR</sequence>
<dbReference type="InterPro" id="IPR003673">
    <property type="entry name" value="CoA-Trfase_fam_III"/>
</dbReference>
<dbReference type="InterPro" id="IPR050483">
    <property type="entry name" value="CoA-transferase_III_domain"/>
</dbReference>
<proteinExistence type="predicted"/>
<name>A0A2K8N9N8_9BACL</name>
<dbReference type="GO" id="GO:0008410">
    <property type="term" value="F:CoA-transferase activity"/>
    <property type="evidence" value="ECO:0007669"/>
    <property type="project" value="TreeGrafter"/>
</dbReference>
<evidence type="ECO:0000256" key="1">
    <source>
        <dbReference type="ARBA" id="ARBA00022679"/>
    </source>
</evidence>
<keyword evidence="1" id="KW-0808">Transferase</keyword>
<dbReference type="PANTHER" id="PTHR48207">
    <property type="entry name" value="SUCCINATE--HYDROXYMETHYLGLUTARATE COA-TRANSFERASE"/>
    <property type="match status" value="1"/>
</dbReference>
<protein>
    <submittedName>
        <fullName evidence="2">Carnitine dehydratase</fullName>
    </submittedName>
</protein>
<dbReference type="SUPFAM" id="SSF89796">
    <property type="entry name" value="CoA-transferase family III (CaiB/BaiF)"/>
    <property type="match status" value="1"/>
</dbReference>
<dbReference type="InterPro" id="IPR023606">
    <property type="entry name" value="CoA-Trfase_III_dom_1_sf"/>
</dbReference>
<dbReference type="InterPro" id="IPR044855">
    <property type="entry name" value="CoA-Trfase_III_dom3_sf"/>
</dbReference>
<reference evidence="3" key="1">
    <citation type="submission" date="2017-11" db="EMBL/GenBank/DDBJ databases">
        <title>Complete Genome Sequence of Kyrpidia sp. Strain EA-1, a thermophilic, hydrogen-oxidizing Bacterium, isolated from the Azores.</title>
        <authorList>
            <person name="Reiner J.E."/>
            <person name="Lapp C.J."/>
            <person name="Bunk B."/>
            <person name="Gescher J."/>
        </authorList>
    </citation>
    <scope>NUCLEOTIDE SEQUENCE [LARGE SCALE GENOMIC DNA]</scope>
    <source>
        <strain evidence="3">EA-1</strain>
    </source>
</reference>
<dbReference type="EMBL" id="CP024955">
    <property type="protein sequence ID" value="ATY86066.1"/>
    <property type="molecule type" value="Genomic_DNA"/>
</dbReference>
<dbReference type="KEGG" id="kyr:CVV65_14940"/>
<organism evidence="2 3">
    <name type="scientific">Kyrpidia spormannii</name>
    <dbReference type="NCBI Taxonomy" id="2055160"/>
    <lineage>
        <taxon>Bacteria</taxon>
        <taxon>Bacillati</taxon>
        <taxon>Bacillota</taxon>
        <taxon>Bacilli</taxon>
        <taxon>Bacillales</taxon>
        <taxon>Alicyclobacillaceae</taxon>
        <taxon>Kyrpidia</taxon>
    </lineage>
</organism>
<gene>
    <name evidence="2" type="ORF">CVV65_14940</name>
</gene>
<dbReference type="PANTHER" id="PTHR48207:SF3">
    <property type="entry name" value="SUCCINATE--HYDROXYMETHYLGLUTARATE COA-TRANSFERASE"/>
    <property type="match status" value="1"/>
</dbReference>
<dbReference type="Gene3D" id="3.30.1540.10">
    <property type="entry name" value="formyl-coa transferase, domain 3"/>
    <property type="match status" value="1"/>
</dbReference>
<dbReference type="AlphaFoldDB" id="A0A2K8N9N8"/>
<evidence type="ECO:0000313" key="3">
    <source>
        <dbReference type="Proteomes" id="UP000231932"/>
    </source>
</evidence>
<evidence type="ECO:0000313" key="2">
    <source>
        <dbReference type="EMBL" id="ATY86066.1"/>
    </source>
</evidence>
<dbReference type="Gene3D" id="3.40.50.10540">
    <property type="entry name" value="Crotonobetainyl-coa:carnitine coa-transferase, domain 1"/>
    <property type="match status" value="1"/>
</dbReference>
<dbReference type="Proteomes" id="UP000231932">
    <property type="component" value="Chromosome"/>
</dbReference>
<keyword evidence="3" id="KW-1185">Reference proteome</keyword>
<dbReference type="Pfam" id="PF02515">
    <property type="entry name" value="CoA_transf_3"/>
    <property type="match status" value="1"/>
</dbReference>